<dbReference type="Gene3D" id="2.40.50.100">
    <property type="match status" value="1"/>
</dbReference>
<gene>
    <name evidence="8" type="ORF">HB13667_21040</name>
</gene>
<comment type="similarity">
    <text evidence="1">Belongs to the membrane fusion protein (MFP) (TC 8.A.1) family.</text>
</comment>
<comment type="caution">
    <text evidence="8">The sequence shown here is derived from an EMBL/GenBank/DDBJ whole genome shotgun (WGS) entry which is preliminary data.</text>
</comment>
<dbReference type="AlphaFoldDB" id="A0A0P7D5D1"/>
<evidence type="ECO:0000259" key="7">
    <source>
        <dbReference type="Pfam" id="PF25989"/>
    </source>
</evidence>
<evidence type="ECO:0000256" key="3">
    <source>
        <dbReference type="SAM" id="MobiDB-lite"/>
    </source>
</evidence>
<accession>A0A0P7D5D1</accession>
<evidence type="ECO:0000313" key="9">
    <source>
        <dbReference type="Proteomes" id="UP000050437"/>
    </source>
</evidence>
<sequence>MNKRTLLAWAGAVAGVLAAAYALVGSGSAPPAAAAWPATKVALATAEQVQLARQNFASGELEAVNQVQVAAETAGRITRIAFESGQLVSAGQLLVQLNDAPEQAQRVQLRARLRNAEVVLQRSRKLRAVNAVSQELLDNAATAVDVASGELQHVEALIAQKAIRAPFAGKLGIRRVHQGQYLSAGETIASLADISQLYVNFSLGEQAAPEVHVGQLLALTVDAVRGQDFQARVVAVDPVVSKARLVQVQAALPNPGGQLQPGMYAGVRLDAAQPSSVLAVPETAITYTAYGQTVFVATRDPEQGTRVSRVRVTTGERWQGRVEITSGLAPGDQVVVSGQLKLSDGMPVEPVAQDSLQASQGGRQS</sequence>
<dbReference type="InterPro" id="IPR058792">
    <property type="entry name" value="Beta-barrel_RND_2"/>
</dbReference>
<dbReference type="SUPFAM" id="SSF111369">
    <property type="entry name" value="HlyD-like secretion proteins"/>
    <property type="match status" value="1"/>
</dbReference>
<feature type="compositionally biased region" description="Polar residues" evidence="3">
    <location>
        <begin position="354"/>
        <end position="365"/>
    </location>
</feature>
<dbReference type="InterPro" id="IPR006143">
    <property type="entry name" value="RND_pump_MFP"/>
</dbReference>
<dbReference type="Proteomes" id="UP000050437">
    <property type="component" value="Unassembled WGS sequence"/>
</dbReference>
<evidence type="ECO:0000256" key="4">
    <source>
        <dbReference type="SAM" id="SignalP"/>
    </source>
</evidence>
<feature type="domain" description="CusB-like beta-barrel" evidence="6">
    <location>
        <begin position="198"/>
        <end position="272"/>
    </location>
</feature>
<protein>
    <submittedName>
        <fullName evidence="8">RND transporter MFP subunit</fullName>
    </submittedName>
</protein>
<feature type="chain" id="PRO_5006137532" evidence="4">
    <location>
        <begin position="35"/>
        <end position="365"/>
    </location>
</feature>
<reference evidence="8 9" key="1">
    <citation type="submission" date="2015-10" db="EMBL/GenBank/DDBJ databases">
        <title>Pseudomonas putida clinical strains.</title>
        <authorList>
            <person name="Molina L."/>
            <person name="Udaondo Z."/>
        </authorList>
    </citation>
    <scope>NUCLEOTIDE SEQUENCE [LARGE SCALE GENOMIC DNA]</scope>
    <source>
        <strain evidence="8 9">HB13667</strain>
    </source>
</reference>
<dbReference type="EMBL" id="LKKS01000118">
    <property type="protein sequence ID" value="KPM60847.1"/>
    <property type="molecule type" value="Genomic_DNA"/>
</dbReference>
<dbReference type="NCBIfam" id="TIGR01730">
    <property type="entry name" value="RND_mfp"/>
    <property type="match status" value="1"/>
</dbReference>
<dbReference type="Gene3D" id="2.40.30.170">
    <property type="match status" value="1"/>
</dbReference>
<keyword evidence="4" id="KW-0732">Signal</keyword>
<feature type="domain" description="YknX-like C-terminal permuted SH3-like" evidence="7">
    <location>
        <begin position="277"/>
        <end position="349"/>
    </location>
</feature>
<evidence type="ECO:0000256" key="1">
    <source>
        <dbReference type="ARBA" id="ARBA00009477"/>
    </source>
</evidence>
<evidence type="ECO:0000259" key="5">
    <source>
        <dbReference type="Pfam" id="PF25917"/>
    </source>
</evidence>
<dbReference type="PANTHER" id="PTHR30469:SF29">
    <property type="entry name" value="BLR2860 PROTEIN"/>
    <property type="match status" value="1"/>
</dbReference>
<dbReference type="GO" id="GO:0015562">
    <property type="term" value="F:efflux transmembrane transporter activity"/>
    <property type="evidence" value="ECO:0007669"/>
    <property type="project" value="TreeGrafter"/>
</dbReference>
<dbReference type="InterPro" id="IPR058637">
    <property type="entry name" value="YknX-like_C"/>
</dbReference>
<dbReference type="GO" id="GO:1990281">
    <property type="term" value="C:efflux pump complex"/>
    <property type="evidence" value="ECO:0007669"/>
    <property type="project" value="TreeGrafter"/>
</dbReference>
<feature type="domain" description="Multidrug resistance protein MdtA-like barrel-sandwich hybrid" evidence="5">
    <location>
        <begin position="65"/>
        <end position="188"/>
    </location>
</feature>
<proteinExistence type="inferred from homology"/>
<dbReference type="Gene3D" id="2.40.420.20">
    <property type="match status" value="1"/>
</dbReference>
<evidence type="ECO:0000313" key="8">
    <source>
        <dbReference type="EMBL" id="KPM60847.1"/>
    </source>
</evidence>
<dbReference type="Pfam" id="PF25954">
    <property type="entry name" value="Beta-barrel_RND_2"/>
    <property type="match status" value="1"/>
</dbReference>
<name>A0A0P7D5D1_PSEPU</name>
<keyword evidence="2" id="KW-0175">Coiled coil</keyword>
<dbReference type="Pfam" id="PF25917">
    <property type="entry name" value="BSH_RND"/>
    <property type="match status" value="1"/>
</dbReference>
<evidence type="ECO:0000259" key="6">
    <source>
        <dbReference type="Pfam" id="PF25954"/>
    </source>
</evidence>
<dbReference type="RefSeq" id="WP_054573332.1">
    <property type="nucleotide sequence ID" value="NZ_LKKS01000118.1"/>
</dbReference>
<feature type="region of interest" description="Disordered" evidence="3">
    <location>
        <begin position="346"/>
        <end position="365"/>
    </location>
</feature>
<dbReference type="InterPro" id="IPR058625">
    <property type="entry name" value="MdtA-like_BSH"/>
</dbReference>
<organism evidence="8 9">
    <name type="scientific">Pseudomonas putida</name>
    <name type="common">Arthrobacter siderocapsulatus</name>
    <dbReference type="NCBI Taxonomy" id="303"/>
    <lineage>
        <taxon>Bacteria</taxon>
        <taxon>Pseudomonadati</taxon>
        <taxon>Pseudomonadota</taxon>
        <taxon>Gammaproteobacteria</taxon>
        <taxon>Pseudomonadales</taxon>
        <taxon>Pseudomonadaceae</taxon>
        <taxon>Pseudomonas</taxon>
    </lineage>
</organism>
<evidence type="ECO:0000256" key="2">
    <source>
        <dbReference type="ARBA" id="ARBA00023054"/>
    </source>
</evidence>
<dbReference type="PANTHER" id="PTHR30469">
    <property type="entry name" value="MULTIDRUG RESISTANCE PROTEIN MDTA"/>
    <property type="match status" value="1"/>
</dbReference>
<feature type="signal peptide" evidence="4">
    <location>
        <begin position="1"/>
        <end position="34"/>
    </location>
</feature>
<dbReference type="Pfam" id="PF25989">
    <property type="entry name" value="YknX_C"/>
    <property type="match status" value="1"/>
</dbReference>
<dbReference type="Gene3D" id="1.10.287.470">
    <property type="entry name" value="Helix hairpin bin"/>
    <property type="match status" value="1"/>
</dbReference>
<dbReference type="FunFam" id="2.40.30.170:FF:000010">
    <property type="entry name" value="Efflux RND transporter periplasmic adaptor subunit"/>
    <property type="match status" value="1"/>
</dbReference>